<comment type="caution">
    <text evidence="9">The sequence shown here is derived from an EMBL/GenBank/DDBJ whole genome shotgun (WGS) entry which is preliminary data.</text>
</comment>
<reference evidence="9" key="1">
    <citation type="submission" date="2022-12" db="EMBL/GenBank/DDBJ databases">
        <title>Genome assemblies of Blomia tropicalis.</title>
        <authorList>
            <person name="Cui Y."/>
        </authorList>
    </citation>
    <scope>NUCLEOTIDE SEQUENCE</scope>
    <source>
        <tissue evidence="9">Adult mites</tissue>
    </source>
</reference>
<dbReference type="Proteomes" id="UP001142055">
    <property type="component" value="Chromosome 1"/>
</dbReference>
<protein>
    <recommendedName>
        <fullName evidence="7">XK-related protein</fullName>
    </recommendedName>
</protein>
<dbReference type="AlphaFoldDB" id="A0A9Q0RS39"/>
<name>A0A9Q0RS39_BLOTA</name>
<evidence type="ECO:0000256" key="3">
    <source>
        <dbReference type="ARBA" id="ARBA00022475"/>
    </source>
</evidence>
<dbReference type="PANTHER" id="PTHR16024">
    <property type="entry name" value="XK-RELATED PROTEIN"/>
    <property type="match status" value="1"/>
</dbReference>
<comment type="subcellular location">
    <subcellularLocation>
        <location evidence="1">Cell membrane</location>
        <topology evidence="1">Multi-pass membrane protein</topology>
    </subcellularLocation>
    <subcellularLocation>
        <location evidence="7">Membrane</location>
        <topology evidence="7">Multi-pass membrane protein</topology>
    </subcellularLocation>
</comment>
<sequence length="458" mass="53152">MTIVDADLHSESARENDSDCSKQDEKYFKSSCKNKMNLTFEGDNSTELNDNNISYKPECCDKPEDDEDWEEERHKLQTQQSCLSANHRTQNHSFRLTHRSSLLSTHIIDAIDGNDDTDALPNYMSFTYLDAMALMFSVGTYFFDIITDIMVSTIHYRNQNYWYFALTIGFIAIPTFVMTCINLRWYIVDSQEPSSPKVTKWQWSLRVLCLLLQFGPVMRYIDSIIFGFKFRKFEESHGKKSRIARRHFQYMIYEDTDATMLRLFECFLEAAPQLVLQIYIIAVSNRSYIDSDWTVIAQIVSVNASLISLSWSLVSYLRILRMSLPNKVNMNWPGTIIQFHWRLFMIASRVLALALFASIYTYYIGIGIYYLKLHPTNNIRLFTTEFDDGTVNVENADPVNINSISNTLERLNINNGSRPSSANSSPYNAQAMKYLRQFSGVWTTQNRLLHPRPIIPTI</sequence>
<evidence type="ECO:0000313" key="10">
    <source>
        <dbReference type="Proteomes" id="UP001142055"/>
    </source>
</evidence>
<gene>
    <name evidence="9" type="ORF">RDWZM_002820</name>
</gene>
<evidence type="ECO:0000256" key="8">
    <source>
        <dbReference type="SAM" id="MobiDB-lite"/>
    </source>
</evidence>
<keyword evidence="10" id="KW-1185">Reference proteome</keyword>
<feature type="region of interest" description="Disordered" evidence="8">
    <location>
        <begin position="1"/>
        <end position="20"/>
    </location>
</feature>
<keyword evidence="6 7" id="KW-0472">Membrane</keyword>
<feature type="transmembrane region" description="Helical" evidence="7">
    <location>
        <begin position="295"/>
        <end position="317"/>
    </location>
</feature>
<dbReference type="GO" id="GO:1902742">
    <property type="term" value="P:apoptotic process involved in development"/>
    <property type="evidence" value="ECO:0007669"/>
    <property type="project" value="TreeGrafter"/>
</dbReference>
<evidence type="ECO:0000256" key="4">
    <source>
        <dbReference type="ARBA" id="ARBA00022692"/>
    </source>
</evidence>
<keyword evidence="4 7" id="KW-0812">Transmembrane</keyword>
<feature type="transmembrane region" description="Helical" evidence="7">
    <location>
        <begin position="131"/>
        <end position="151"/>
    </location>
</feature>
<evidence type="ECO:0000256" key="5">
    <source>
        <dbReference type="ARBA" id="ARBA00022989"/>
    </source>
</evidence>
<feature type="transmembrane region" description="Helical" evidence="7">
    <location>
        <begin position="163"/>
        <end position="187"/>
    </location>
</feature>
<evidence type="ECO:0000256" key="2">
    <source>
        <dbReference type="ARBA" id="ARBA00008789"/>
    </source>
</evidence>
<evidence type="ECO:0000313" key="9">
    <source>
        <dbReference type="EMBL" id="KAJ6224275.1"/>
    </source>
</evidence>
<evidence type="ECO:0000256" key="6">
    <source>
        <dbReference type="ARBA" id="ARBA00023136"/>
    </source>
</evidence>
<feature type="transmembrane region" description="Helical" evidence="7">
    <location>
        <begin position="203"/>
        <end position="221"/>
    </location>
</feature>
<evidence type="ECO:0000256" key="1">
    <source>
        <dbReference type="ARBA" id="ARBA00004651"/>
    </source>
</evidence>
<keyword evidence="3" id="KW-1003">Cell membrane</keyword>
<organism evidence="9 10">
    <name type="scientific">Blomia tropicalis</name>
    <name type="common">Mite</name>
    <dbReference type="NCBI Taxonomy" id="40697"/>
    <lineage>
        <taxon>Eukaryota</taxon>
        <taxon>Metazoa</taxon>
        <taxon>Ecdysozoa</taxon>
        <taxon>Arthropoda</taxon>
        <taxon>Chelicerata</taxon>
        <taxon>Arachnida</taxon>
        <taxon>Acari</taxon>
        <taxon>Acariformes</taxon>
        <taxon>Sarcoptiformes</taxon>
        <taxon>Astigmata</taxon>
        <taxon>Glycyphagoidea</taxon>
        <taxon>Echimyopodidae</taxon>
        <taxon>Blomia</taxon>
    </lineage>
</organism>
<keyword evidence="5 7" id="KW-1133">Transmembrane helix</keyword>
<dbReference type="GO" id="GO:0005886">
    <property type="term" value="C:plasma membrane"/>
    <property type="evidence" value="ECO:0007669"/>
    <property type="project" value="UniProtKB-SubCell"/>
</dbReference>
<dbReference type="Pfam" id="PF09815">
    <property type="entry name" value="XK-related"/>
    <property type="match status" value="1"/>
</dbReference>
<dbReference type="GO" id="GO:0070782">
    <property type="term" value="P:phosphatidylserine exposure on apoptotic cell surface"/>
    <property type="evidence" value="ECO:0007669"/>
    <property type="project" value="TreeGrafter"/>
</dbReference>
<dbReference type="InterPro" id="IPR050895">
    <property type="entry name" value="XK-related_scramblase"/>
</dbReference>
<dbReference type="InterPro" id="IPR018629">
    <property type="entry name" value="XK-rel"/>
</dbReference>
<accession>A0A9Q0RS39</accession>
<proteinExistence type="inferred from homology"/>
<dbReference type="GO" id="GO:0043652">
    <property type="term" value="P:engulfment of apoptotic cell"/>
    <property type="evidence" value="ECO:0007669"/>
    <property type="project" value="TreeGrafter"/>
</dbReference>
<dbReference type="EMBL" id="JAPWDV010000001">
    <property type="protein sequence ID" value="KAJ6224275.1"/>
    <property type="molecule type" value="Genomic_DNA"/>
</dbReference>
<dbReference type="PANTHER" id="PTHR16024:SF6">
    <property type="entry name" value="XK-RELATED PROTEIN"/>
    <property type="match status" value="1"/>
</dbReference>
<feature type="transmembrane region" description="Helical" evidence="7">
    <location>
        <begin position="350"/>
        <end position="371"/>
    </location>
</feature>
<comment type="similarity">
    <text evidence="2 7">Belongs to the XK family.</text>
</comment>
<evidence type="ECO:0000256" key="7">
    <source>
        <dbReference type="RuleBase" id="RU910716"/>
    </source>
</evidence>